<dbReference type="AlphaFoldDB" id="A0A9X9LZ10"/>
<keyword evidence="3" id="KW-1185">Reference proteome</keyword>
<accession>A0A9X9LZ10</accession>
<feature type="region of interest" description="Disordered" evidence="1">
    <location>
        <begin position="1"/>
        <end position="72"/>
    </location>
</feature>
<protein>
    <submittedName>
        <fullName evidence="2">Uncharacterized protein</fullName>
    </submittedName>
</protein>
<evidence type="ECO:0000313" key="3">
    <source>
        <dbReference type="Proteomes" id="UP000269945"/>
    </source>
</evidence>
<organism evidence="2 3">
    <name type="scientific">Gulo gulo</name>
    <name type="common">Wolverine</name>
    <name type="synonym">Gluton</name>
    <dbReference type="NCBI Taxonomy" id="48420"/>
    <lineage>
        <taxon>Eukaryota</taxon>
        <taxon>Metazoa</taxon>
        <taxon>Chordata</taxon>
        <taxon>Craniata</taxon>
        <taxon>Vertebrata</taxon>
        <taxon>Euteleostomi</taxon>
        <taxon>Mammalia</taxon>
        <taxon>Eutheria</taxon>
        <taxon>Laurasiatheria</taxon>
        <taxon>Carnivora</taxon>
        <taxon>Caniformia</taxon>
        <taxon>Musteloidea</taxon>
        <taxon>Mustelidae</taxon>
        <taxon>Guloninae</taxon>
        <taxon>Gulo</taxon>
    </lineage>
</organism>
<reference evidence="2 3" key="1">
    <citation type="submission" date="2018-10" db="EMBL/GenBank/DDBJ databases">
        <authorList>
            <person name="Ekblom R."/>
            <person name="Jareborg N."/>
        </authorList>
    </citation>
    <scope>NUCLEOTIDE SEQUENCE [LARGE SCALE GENOMIC DNA]</scope>
    <source>
        <tissue evidence="2">Muscle</tissue>
    </source>
</reference>
<evidence type="ECO:0000256" key="1">
    <source>
        <dbReference type="SAM" id="MobiDB-lite"/>
    </source>
</evidence>
<dbReference type="EMBL" id="CYRY02029717">
    <property type="protein sequence ID" value="VCX04231.1"/>
    <property type="molecule type" value="Genomic_DNA"/>
</dbReference>
<name>A0A9X9LZ10_GULGU</name>
<gene>
    <name evidence="2" type="ORF">BN2614_LOCUS1</name>
</gene>
<dbReference type="Proteomes" id="UP000269945">
    <property type="component" value="Unassembled WGS sequence"/>
</dbReference>
<comment type="caution">
    <text evidence="2">The sequence shown here is derived from an EMBL/GenBank/DDBJ whole genome shotgun (WGS) entry which is preliminary data.</text>
</comment>
<feature type="compositionally biased region" description="Polar residues" evidence="1">
    <location>
        <begin position="1"/>
        <end position="10"/>
    </location>
</feature>
<proteinExistence type="predicted"/>
<sequence length="111" mass="12271">RDAALLSTQPVRPPASLAPTCSPSGKAGPLPLSWSLLEAQQSGRKTNPPRELGEGKEESESQQEPESQWKSVGKANLLRSLKHSEQECKGRKKKTQKDIIQMPYWIKAPLI</sequence>
<feature type="non-terminal residue" evidence="2">
    <location>
        <position position="1"/>
    </location>
</feature>
<evidence type="ECO:0000313" key="2">
    <source>
        <dbReference type="EMBL" id="VCX04231.1"/>
    </source>
</evidence>